<evidence type="ECO:0000313" key="3">
    <source>
        <dbReference type="Proteomes" id="UP000714618"/>
    </source>
</evidence>
<name>A0A9N8PKL9_9PEZI</name>
<dbReference type="PANTHER" id="PTHR43482:SF1">
    <property type="entry name" value="PROTEIN AST1-RELATED"/>
    <property type="match status" value="1"/>
</dbReference>
<gene>
    <name evidence="2" type="ORF">AWRI4233_LOCUS6177</name>
</gene>
<dbReference type="InterPro" id="IPR011032">
    <property type="entry name" value="GroES-like_sf"/>
</dbReference>
<dbReference type="Pfam" id="PF08240">
    <property type="entry name" value="ADH_N"/>
    <property type="match status" value="1"/>
</dbReference>
<protein>
    <recommendedName>
        <fullName evidence="1">Enoyl reductase (ER) domain-containing protein</fullName>
    </recommendedName>
</protein>
<dbReference type="InterPro" id="IPR013149">
    <property type="entry name" value="ADH-like_C"/>
</dbReference>
<dbReference type="Pfam" id="PF00107">
    <property type="entry name" value="ADH_zinc_N"/>
    <property type="match status" value="1"/>
</dbReference>
<dbReference type="GO" id="GO:0016491">
    <property type="term" value="F:oxidoreductase activity"/>
    <property type="evidence" value="ECO:0007669"/>
    <property type="project" value="InterPro"/>
</dbReference>
<accession>A0A9N8PKL9</accession>
<reference evidence="2" key="1">
    <citation type="submission" date="2020-06" db="EMBL/GenBank/DDBJ databases">
        <authorList>
            <person name="Onetto C."/>
        </authorList>
    </citation>
    <scope>NUCLEOTIDE SEQUENCE</scope>
</reference>
<dbReference type="OrthoDB" id="203908at2759"/>
<keyword evidence="3" id="KW-1185">Reference proteome</keyword>
<dbReference type="InterPro" id="IPR013154">
    <property type="entry name" value="ADH-like_N"/>
</dbReference>
<sequence>MTSPINETMRALQCLQANSLVIKNVAVPSPGPGELLIKIHATSINPSDILNAAGGFPHTIFPRIPGRDYAGVVVAGSEHLLRQEVFGTSGRSFGFTDDGAHAEFCIVAENAIAPKPSILSFVQAATIGVPYTTASLMLRRAHVRAQETVLVLGASGNVGAAAVQLAKARGCNILTASRSDITDINLRSDPELLRALDLTGGNGVDVVLDTTGDTGLLEAAVRILAHGGRLSVVSAPRSGDTGFTFDLKRLYRNEQSVFGSNSLSNTPSDMAALLGNLVPLFVNGQLKAPNEENSKIVSLDDAPTTYEAIRNGARGKFVIEPFSQALEVPSETISSQGHNSKLYVPMF</sequence>
<dbReference type="Gene3D" id="3.40.50.720">
    <property type="entry name" value="NAD(P)-binding Rossmann-like Domain"/>
    <property type="match status" value="1"/>
</dbReference>
<dbReference type="SUPFAM" id="SSF50129">
    <property type="entry name" value="GroES-like"/>
    <property type="match status" value="1"/>
</dbReference>
<dbReference type="CDD" id="cd05289">
    <property type="entry name" value="MDR_like_2"/>
    <property type="match status" value="1"/>
</dbReference>
<proteinExistence type="predicted"/>
<dbReference type="Gene3D" id="3.90.180.10">
    <property type="entry name" value="Medium-chain alcohol dehydrogenases, catalytic domain"/>
    <property type="match status" value="1"/>
</dbReference>
<evidence type="ECO:0000259" key="1">
    <source>
        <dbReference type="SMART" id="SM00829"/>
    </source>
</evidence>
<evidence type="ECO:0000313" key="2">
    <source>
        <dbReference type="EMBL" id="CAD0097353.1"/>
    </source>
</evidence>
<comment type="caution">
    <text evidence="2">The sequence shown here is derived from an EMBL/GenBank/DDBJ whole genome shotgun (WGS) entry which is preliminary data.</text>
</comment>
<dbReference type="InterPro" id="IPR036291">
    <property type="entry name" value="NAD(P)-bd_dom_sf"/>
</dbReference>
<dbReference type="Proteomes" id="UP000714618">
    <property type="component" value="Unassembled WGS sequence"/>
</dbReference>
<dbReference type="SMART" id="SM00829">
    <property type="entry name" value="PKS_ER"/>
    <property type="match status" value="1"/>
</dbReference>
<dbReference type="AlphaFoldDB" id="A0A9N8PKL9"/>
<dbReference type="InterPro" id="IPR052585">
    <property type="entry name" value="Lipid_raft_assoc_Zn_ADH"/>
</dbReference>
<dbReference type="InterPro" id="IPR020843">
    <property type="entry name" value="ER"/>
</dbReference>
<organism evidence="2 3">
    <name type="scientific">Aureobasidium mustum</name>
    <dbReference type="NCBI Taxonomy" id="2773714"/>
    <lineage>
        <taxon>Eukaryota</taxon>
        <taxon>Fungi</taxon>
        <taxon>Dikarya</taxon>
        <taxon>Ascomycota</taxon>
        <taxon>Pezizomycotina</taxon>
        <taxon>Dothideomycetes</taxon>
        <taxon>Dothideomycetidae</taxon>
        <taxon>Dothideales</taxon>
        <taxon>Saccotheciaceae</taxon>
        <taxon>Aureobasidium</taxon>
    </lineage>
</organism>
<dbReference type="PANTHER" id="PTHR43482">
    <property type="entry name" value="PROTEIN AST1-RELATED"/>
    <property type="match status" value="1"/>
</dbReference>
<feature type="domain" description="Enoyl reductase (ER)" evidence="1">
    <location>
        <begin position="16"/>
        <end position="319"/>
    </location>
</feature>
<dbReference type="EMBL" id="CAIJEO010000008">
    <property type="protein sequence ID" value="CAD0097353.1"/>
    <property type="molecule type" value="Genomic_DNA"/>
</dbReference>
<dbReference type="SUPFAM" id="SSF51735">
    <property type="entry name" value="NAD(P)-binding Rossmann-fold domains"/>
    <property type="match status" value="1"/>
</dbReference>